<dbReference type="Proteomes" id="UP000714420">
    <property type="component" value="Unassembled WGS sequence"/>
</dbReference>
<evidence type="ECO:0000256" key="1">
    <source>
        <dbReference type="SAM" id="Phobius"/>
    </source>
</evidence>
<comment type="caution">
    <text evidence="2">The sequence shown here is derived from an EMBL/GenBank/DDBJ whole genome shotgun (WGS) entry which is preliminary data.</text>
</comment>
<keyword evidence="1" id="KW-1133">Transmembrane helix</keyword>
<accession>A0ABX2AIV9</accession>
<dbReference type="Gene3D" id="3.30.460.10">
    <property type="entry name" value="Beta Polymerase, domain 2"/>
    <property type="match status" value="1"/>
</dbReference>
<evidence type="ECO:0000313" key="2">
    <source>
        <dbReference type="EMBL" id="NPD90890.1"/>
    </source>
</evidence>
<reference evidence="2 3" key="1">
    <citation type="submission" date="2020-05" db="EMBL/GenBank/DDBJ databases">
        <title>Distinct polysaccharide utilization as determinants for interspecies competition between intestinal Prevotella spp.</title>
        <authorList>
            <person name="Galvez E.J.C."/>
            <person name="Iljazovic A."/>
            <person name="Strowig T."/>
        </authorList>
    </citation>
    <scope>NUCLEOTIDE SEQUENCE [LARGE SCALE GENOMIC DNA]</scope>
    <source>
        <strain evidence="2 3">PMUR</strain>
    </source>
</reference>
<evidence type="ECO:0000313" key="3">
    <source>
        <dbReference type="Proteomes" id="UP000714420"/>
    </source>
</evidence>
<dbReference type="InterPro" id="IPR043519">
    <property type="entry name" value="NT_sf"/>
</dbReference>
<sequence length="234" mass="27746">MNRYINALFTKHKKKHLPGFLQGTWFDEWMSYGYITFITSFILQGMLYANWRDNVIKIGMDMVITLALSLVIPWWVGLFIAHVINYCINGQAVCVFYHIRAGNLTAKQFYNGTVEMKKRLDSCRYIAAAISYGSLSTGKWHPSSDIDIRFIPKKGEWNYWMAMMWSVGERTRAFFNGYPLDMYVFTMKHSYDVMSKKEIPIIFKDIDDEHKKYYKEIMGFDEFCHMFNKMHLQE</sequence>
<keyword evidence="1" id="KW-0472">Membrane</keyword>
<feature type="transmembrane region" description="Helical" evidence="1">
    <location>
        <begin position="63"/>
        <end position="84"/>
    </location>
</feature>
<dbReference type="RefSeq" id="WP_172272334.1">
    <property type="nucleotide sequence ID" value="NZ_CASGMU010000001.1"/>
</dbReference>
<dbReference type="EMBL" id="JABKKF010000001">
    <property type="protein sequence ID" value="NPD90890.1"/>
    <property type="molecule type" value="Genomic_DNA"/>
</dbReference>
<gene>
    <name evidence="2" type="ORF">HPS56_00690</name>
</gene>
<keyword evidence="3" id="KW-1185">Reference proteome</keyword>
<organism evidence="2 3">
    <name type="scientific">Xylanibacter muris</name>
    <dbReference type="NCBI Taxonomy" id="2736290"/>
    <lineage>
        <taxon>Bacteria</taxon>
        <taxon>Pseudomonadati</taxon>
        <taxon>Bacteroidota</taxon>
        <taxon>Bacteroidia</taxon>
        <taxon>Bacteroidales</taxon>
        <taxon>Prevotellaceae</taxon>
        <taxon>Xylanibacter</taxon>
    </lineage>
</organism>
<dbReference type="CDD" id="cd05403">
    <property type="entry name" value="NT_KNTase_like"/>
    <property type="match status" value="1"/>
</dbReference>
<feature type="transmembrane region" description="Helical" evidence="1">
    <location>
        <begin position="29"/>
        <end position="51"/>
    </location>
</feature>
<proteinExistence type="predicted"/>
<protein>
    <submittedName>
        <fullName evidence="2">Nucleotidyltransferase domain-containing protein</fullName>
    </submittedName>
</protein>
<dbReference type="SUPFAM" id="SSF81301">
    <property type="entry name" value="Nucleotidyltransferase"/>
    <property type="match status" value="1"/>
</dbReference>
<keyword evidence="1" id="KW-0812">Transmembrane</keyword>
<name>A0ABX2AIV9_9BACT</name>